<dbReference type="InterPro" id="IPR015813">
    <property type="entry name" value="Pyrv/PenolPyrv_kinase-like_dom"/>
</dbReference>
<dbReference type="AlphaFoldDB" id="A0A919SZ59"/>
<dbReference type="EC" id="4.1.3.1" evidence="4 9"/>
<evidence type="ECO:0000256" key="9">
    <source>
        <dbReference type="NCBIfam" id="TIGR01346"/>
    </source>
</evidence>
<dbReference type="PROSITE" id="PS00161">
    <property type="entry name" value="ISOCITRATE_LYASE"/>
    <property type="match status" value="1"/>
</dbReference>
<dbReference type="InterPro" id="IPR018523">
    <property type="entry name" value="Isocitrate_lyase_ph_CS"/>
</dbReference>
<proteinExistence type="inferred from homology"/>
<evidence type="ECO:0000256" key="11">
    <source>
        <dbReference type="PIRSR" id="PIRSR001362-2"/>
    </source>
</evidence>
<dbReference type="Proteomes" id="UP000680865">
    <property type="component" value="Unassembled WGS sequence"/>
</dbReference>
<sequence length="446" mass="48456">MTELSRYPSLDYQTAELTETRANNPELSTASDLARAWAGDPRWLGVQRDYTAHDVVRLRGSLQERHTLAERGARRLWELLHEQDYINALGALTGGQAVQQVRAGLKAIYLSGWQVAADANLSGHTYPDQSLYPANSVPAVVRRINNALLRADQIDTAAGRHERDWFAPIVADAEAGFGGPLNAFELMKAMIAAGAAGVHWEDQLASEKKCGHLGGKVLVPTAQHVRTLNAARLAADVAGVPSVVIARTDALAADLLTTDVDERDQPFLTGERTAEGFFRVRSGPEAAIARGVAYAGYADLLWVETGKPDLEFARSFAEAVHAEHPDKMLAYNCSPSFNWKRNLDDATIARFQKELGAMGYKFQFVTLAGFHALNHSMFELAKGYAAEGMSAYVKLQEAEFAAEADGYTATKHQAEVGTGYFDAVSTALNPHSSTTALSGSTEQEQF</sequence>
<dbReference type="NCBIfam" id="TIGR01346">
    <property type="entry name" value="isocit_lyase"/>
    <property type="match status" value="1"/>
</dbReference>
<evidence type="ECO:0000256" key="1">
    <source>
        <dbReference type="ARBA" id="ARBA00004793"/>
    </source>
</evidence>
<evidence type="ECO:0000313" key="13">
    <source>
        <dbReference type="EMBL" id="GIM81005.1"/>
    </source>
</evidence>
<dbReference type="InterPro" id="IPR039556">
    <property type="entry name" value="ICL/PEPM"/>
</dbReference>
<reference evidence="13" key="1">
    <citation type="submission" date="2021-03" db="EMBL/GenBank/DDBJ databases">
        <title>Whole genome shotgun sequence of Actinoplanes consettensis NBRC 14913.</title>
        <authorList>
            <person name="Komaki H."/>
            <person name="Tamura T."/>
        </authorList>
    </citation>
    <scope>NUCLEOTIDE SEQUENCE</scope>
    <source>
        <strain evidence="13">NBRC 14913</strain>
    </source>
</reference>
<dbReference type="GO" id="GO:0046872">
    <property type="term" value="F:metal ion binding"/>
    <property type="evidence" value="ECO:0007669"/>
    <property type="project" value="UniProtKB-KW"/>
</dbReference>
<dbReference type="GO" id="GO:0006097">
    <property type="term" value="P:glyoxylate cycle"/>
    <property type="evidence" value="ECO:0007669"/>
    <property type="project" value="UniProtKB-KW"/>
</dbReference>
<evidence type="ECO:0000256" key="12">
    <source>
        <dbReference type="PIRSR" id="PIRSR001362-3"/>
    </source>
</evidence>
<dbReference type="GO" id="GO:0006099">
    <property type="term" value="P:tricarboxylic acid cycle"/>
    <property type="evidence" value="ECO:0007669"/>
    <property type="project" value="UniProtKB-UniRule"/>
</dbReference>
<dbReference type="InterPro" id="IPR006254">
    <property type="entry name" value="Isocitrate_lyase"/>
</dbReference>
<feature type="binding site" evidence="11">
    <location>
        <position position="366"/>
    </location>
    <ligand>
        <name>substrate</name>
    </ligand>
</feature>
<comment type="caution">
    <text evidence="13">The sequence shown here is derived from an EMBL/GenBank/DDBJ whole genome shotgun (WGS) entry which is preliminary data.</text>
</comment>
<keyword evidence="14" id="KW-1185">Reference proteome</keyword>
<name>A0A919SZ59_9ACTN</name>
<comment type="similarity">
    <text evidence="2">Belongs to the isocitrate lyase/PEP mutase superfamily. Isocitrate lyase family.</text>
</comment>
<dbReference type="NCBIfam" id="NF011645">
    <property type="entry name" value="PRK15063.1"/>
    <property type="match status" value="1"/>
</dbReference>
<organism evidence="13 14">
    <name type="scientific">Winogradskya consettensis</name>
    <dbReference type="NCBI Taxonomy" id="113560"/>
    <lineage>
        <taxon>Bacteria</taxon>
        <taxon>Bacillati</taxon>
        <taxon>Actinomycetota</taxon>
        <taxon>Actinomycetes</taxon>
        <taxon>Micromonosporales</taxon>
        <taxon>Micromonosporaceae</taxon>
        <taxon>Winogradskya</taxon>
    </lineage>
</organism>
<feature type="active site" description="Proton acceptor" evidence="10">
    <location>
        <position position="210"/>
    </location>
</feature>
<dbReference type="CDD" id="cd00377">
    <property type="entry name" value="ICL_PEPM"/>
    <property type="match status" value="1"/>
</dbReference>
<accession>A0A919SZ59</accession>
<feature type="binding site" evidence="12">
    <location>
        <position position="172"/>
    </location>
    <ligand>
        <name>Mg(2+)</name>
        <dbReference type="ChEBI" id="CHEBI:18420"/>
    </ligand>
</feature>
<dbReference type="FunFam" id="3.20.20.60:FF:000005">
    <property type="entry name" value="Isocitrate lyase"/>
    <property type="match status" value="1"/>
</dbReference>
<gene>
    <name evidence="13" type="ORF">Aco04nite_74410</name>
</gene>
<evidence type="ECO:0000256" key="2">
    <source>
        <dbReference type="ARBA" id="ARBA00005704"/>
    </source>
</evidence>
<comment type="cofactor">
    <cofactor evidence="12">
        <name>Mg(2+)</name>
        <dbReference type="ChEBI" id="CHEBI:18420"/>
    </cofactor>
    <text evidence="12">Can also use Mn(2+) ion.</text>
</comment>
<dbReference type="RefSeq" id="WP_244876571.1">
    <property type="nucleotide sequence ID" value="NZ_BAAATW010000020.1"/>
</dbReference>
<feature type="binding site" evidence="11">
    <location>
        <begin position="111"/>
        <end position="113"/>
    </location>
    <ligand>
        <name>substrate</name>
    </ligand>
</feature>
<dbReference type="InterPro" id="IPR040442">
    <property type="entry name" value="Pyrv_kinase-like_dom_sf"/>
</dbReference>
<protein>
    <recommendedName>
        <fullName evidence="4 9">Isocitrate lyase</fullName>
        <ecNumber evidence="4 9">4.1.3.1</ecNumber>
    </recommendedName>
</protein>
<keyword evidence="12" id="KW-0460">Magnesium</keyword>
<feature type="binding site" evidence="11">
    <location>
        <position position="247"/>
    </location>
    <ligand>
        <name>substrate</name>
    </ligand>
</feature>
<feature type="binding site" evidence="11">
    <location>
        <begin position="211"/>
        <end position="212"/>
    </location>
    <ligand>
        <name>substrate</name>
    </ligand>
</feature>
<keyword evidence="5" id="KW-0329">Glyoxylate bypass</keyword>
<dbReference type="EMBL" id="BOQP01000045">
    <property type="protein sequence ID" value="GIM81005.1"/>
    <property type="molecule type" value="Genomic_DNA"/>
</dbReference>
<dbReference type="SUPFAM" id="SSF51621">
    <property type="entry name" value="Phosphoenolpyruvate/pyruvate domain"/>
    <property type="match status" value="1"/>
</dbReference>
<dbReference type="PANTHER" id="PTHR21631">
    <property type="entry name" value="ISOCITRATE LYASE/MALATE SYNTHASE"/>
    <property type="match status" value="1"/>
</dbReference>
<dbReference type="PIRSF" id="PIRSF001362">
    <property type="entry name" value="Isocit_lyase"/>
    <property type="match status" value="1"/>
</dbReference>
<keyword evidence="6" id="KW-0816">Tricarboxylic acid cycle</keyword>
<evidence type="ECO:0000256" key="7">
    <source>
        <dbReference type="ARBA" id="ARBA00023239"/>
    </source>
</evidence>
<evidence type="ECO:0000256" key="8">
    <source>
        <dbReference type="ARBA" id="ARBA00023531"/>
    </source>
</evidence>
<comment type="pathway">
    <text evidence="1">Carbohydrate metabolism; glyoxylate cycle; (S)-malate from isocitrate: step 1/2.</text>
</comment>
<keyword evidence="12" id="KW-0479">Metal-binding</keyword>
<keyword evidence="7 13" id="KW-0456">Lyase</keyword>
<feature type="binding site" evidence="11">
    <location>
        <begin position="332"/>
        <end position="336"/>
    </location>
    <ligand>
        <name>substrate</name>
    </ligand>
</feature>
<dbReference type="PANTHER" id="PTHR21631:SF3">
    <property type="entry name" value="BIFUNCTIONAL GLYOXYLATE CYCLE PROTEIN"/>
    <property type="match status" value="1"/>
</dbReference>
<comment type="catalytic activity">
    <reaction evidence="8">
        <text>D-threo-isocitrate = glyoxylate + succinate</text>
        <dbReference type="Rhea" id="RHEA:13245"/>
        <dbReference type="ChEBI" id="CHEBI:15562"/>
        <dbReference type="ChEBI" id="CHEBI:30031"/>
        <dbReference type="ChEBI" id="CHEBI:36655"/>
        <dbReference type="EC" id="4.1.3.1"/>
    </reaction>
</comment>
<evidence type="ECO:0000313" key="14">
    <source>
        <dbReference type="Proteomes" id="UP000680865"/>
    </source>
</evidence>
<evidence type="ECO:0000256" key="6">
    <source>
        <dbReference type="ARBA" id="ARBA00022532"/>
    </source>
</evidence>
<dbReference type="Gene3D" id="3.20.20.60">
    <property type="entry name" value="Phosphoenolpyruvate-binding domains"/>
    <property type="match status" value="1"/>
</dbReference>
<dbReference type="Pfam" id="PF00463">
    <property type="entry name" value="ICL"/>
    <property type="match status" value="2"/>
</dbReference>
<evidence type="ECO:0000256" key="10">
    <source>
        <dbReference type="PIRSR" id="PIRSR001362-1"/>
    </source>
</evidence>
<comment type="subunit">
    <text evidence="3">Homotetramer.</text>
</comment>
<dbReference type="GO" id="GO:0004451">
    <property type="term" value="F:isocitrate lyase activity"/>
    <property type="evidence" value="ECO:0007669"/>
    <property type="project" value="UniProtKB-UniRule"/>
</dbReference>
<evidence type="ECO:0000256" key="3">
    <source>
        <dbReference type="ARBA" id="ARBA00011881"/>
    </source>
</evidence>
<evidence type="ECO:0000256" key="5">
    <source>
        <dbReference type="ARBA" id="ARBA00022435"/>
    </source>
</evidence>
<evidence type="ECO:0000256" key="4">
    <source>
        <dbReference type="ARBA" id="ARBA00012909"/>
    </source>
</evidence>